<organism evidence="6 7">
    <name type="scientific">Colwellia maritima</name>
    <dbReference type="NCBI Taxonomy" id="2912588"/>
    <lineage>
        <taxon>Bacteria</taxon>
        <taxon>Pseudomonadati</taxon>
        <taxon>Pseudomonadota</taxon>
        <taxon>Gammaproteobacteria</taxon>
        <taxon>Alteromonadales</taxon>
        <taxon>Colwelliaceae</taxon>
        <taxon>Colwellia</taxon>
    </lineage>
</organism>
<comment type="subcellular location">
    <subcellularLocation>
        <location evidence="1">Membrane</location>
        <topology evidence="1">Multi-pass membrane protein</topology>
    </subcellularLocation>
</comment>
<name>A0ABS9WW37_9GAMM</name>
<keyword evidence="7" id="KW-1185">Reference proteome</keyword>
<evidence type="ECO:0000256" key="4">
    <source>
        <dbReference type="ARBA" id="ARBA00022989"/>
    </source>
</evidence>
<evidence type="ECO:0000256" key="3">
    <source>
        <dbReference type="ARBA" id="ARBA00022692"/>
    </source>
</evidence>
<evidence type="ECO:0000256" key="5">
    <source>
        <dbReference type="ARBA" id="ARBA00023136"/>
    </source>
</evidence>
<accession>A0ABS9WW37</accession>
<dbReference type="PANTHER" id="PTHR31885">
    <property type="entry name" value="GH04784P"/>
    <property type="match status" value="1"/>
</dbReference>
<evidence type="ECO:0000313" key="6">
    <source>
        <dbReference type="EMBL" id="MCI2282157.1"/>
    </source>
</evidence>
<dbReference type="RefSeq" id="WP_242282732.1">
    <property type="nucleotide sequence ID" value="NZ_JAKKSL010000001.1"/>
</dbReference>
<dbReference type="Proteomes" id="UP001139646">
    <property type="component" value="Unassembled WGS sequence"/>
</dbReference>
<keyword evidence="4" id="KW-1133">Transmembrane helix</keyword>
<protein>
    <submittedName>
        <fullName evidence="6">Lysoplasmalogenase</fullName>
    </submittedName>
</protein>
<dbReference type="PANTHER" id="PTHR31885:SF6">
    <property type="entry name" value="GH04784P"/>
    <property type="match status" value="1"/>
</dbReference>
<dbReference type="EMBL" id="JAKKSL010000001">
    <property type="protein sequence ID" value="MCI2282157.1"/>
    <property type="molecule type" value="Genomic_DNA"/>
</dbReference>
<reference evidence="6" key="1">
    <citation type="submission" date="2022-01" db="EMBL/GenBank/DDBJ databases">
        <title>Colwellia maritima, isolated from seawater.</title>
        <authorList>
            <person name="Kristyanto S."/>
            <person name="Jung J."/>
            <person name="Jeon C.O."/>
        </authorList>
    </citation>
    <scope>NUCLEOTIDE SEQUENCE</scope>
    <source>
        <strain evidence="6">MSW7</strain>
    </source>
</reference>
<comment type="similarity">
    <text evidence="2">Belongs to the TMEM86 family.</text>
</comment>
<dbReference type="Pfam" id="PF07947">
    <property type="entry name" value="YhhN"/>
    <property type="match status" value="1"/>
</dbReference>
<dbReference type="InterPro" id="IPR012506">
    <property type="entry name" value="TMEM86B-like"/>
</dbReference>
<evidence type="ECO:0000256" key="1">
    <source>
        <dbReference type="ARBA" id="ARBA00004141"/>
    </source>
</evidence>
<gene>
    <name evidence="6" type="ORF">L3081_00520</name>
</gene>
<comment type="caution">
    <text evidence="6">The sequence shown here is derived from an EMBL/GenBank/DDBJ whole genome shotgun (WGS) entry which is preliminary data.</text>
</comment>
<evidence type="ECO:0000256" key="2">
    <source>
        <dbReference type="ARBA" id="ARBA00007375"/>
    </source>
</evidence>
<evidence type="ECO:0000313" key="7">
    <source>
        <dbReference type="Proteomes" id="UP001139646"/>
    </source>
</evidence>
<keyword evidence="3" id="KW-0812">Transmembrane</keyword>
<proteinExistence type="inferred from homology"/>
<sequence>MNKQLTLLFSLLAVNFALSTFIKPYPLSWAVKLLPMLLLIGVSWQLLKDKTIAGKFFVAGLIFSACGDFILDYDRGNWFIFGLGAFFIAHLCYLVSLKPYIKNWRQVKCYIALVCYLIYGALMLTILANGLGELFIPVVAYMSILLLMALATIFSEKSNVWLVVGGISFVLSDSLIGFDKFYLPIDNVHFAIMVSYYFAQFALLKGFSQSFKRNP</sequence>
<keyword evidence="5" id="KW-0472">Membrane</keyword>